<dbReference type="PANTHER" id="PTHR11958:SF63">
    <property type="entry name" value="AMINO ACID TRANSPORTER"/>
    <property type="match status" value="1"/>
</dbReference>
<evidence type="ECO:0000256" key="4">
    <source>
        <dbReference type="ARBA" id="ARBA00022692"/>
    </source>
</evidence>
<feature type="compositionally biased region" description="Basic and acidic residues" evidence="10">
    <location>
        <begin position="204"/>
        <end position="216"/>
    </location>
</feature>
<keyword evidence="3 9" id="KW-0813">Transport</keyword>
<dbReference type="GO" id="GO:0015501">
    <property type="term" value="F:glutamate:sodium symporter activity"/>
    <property type="evidence" value="ECO:0007669"/>
    <property type="project" value="TreeGrafter"/>
</dbReference>
<sequence>MKITDFRKKLLCRTTFQKKLKIEIMVVSLMIIMFRQTSKVDQSFGRPSSLAREVMYVQFPGDLFLRMLKGLIIPLLVASVTAAIGSLDLSLSKKIGGRAIAYYMATTFIAVIEGSIQYFTIDSFNLNKLRKTQGVTILLRYVTLVGREIVLGTKLQRIDTGDGIILLDKMFVPQGRNVRPGPKSAAPSGVPTSSHGQPRKRFCDRRGRRDGHDRNGQARRRYRYDRYRKADWRYGNDWNCNVRRPRY</sequence>
<keyword evidence="12" id="KW-1185">Reference proteome</keyword>
<keyword evidence="4 9" id="KW-0812">Transmembrane</keyword>
<comment type="caution">
    <text evidence="9">Lacks conserved residue(s) required for the propagation of feature annotation.</text>
</comment>
<evidence type="ECO:0000256" key="3">
    <source>
        <dbReference type="ARBA" id="ARBA00022448"/>
    </source>
</evidence>
<dbReference type="InterPro" id="IPR050746">
    <property type="entry name" value="DAACS"/>
</dbReference>
<dbReference type="PANTHER" id="PTHR11958">
    <property type="entry name" value="SODIUM/DICARBOXYLATE SYMPORTER-RELATED"/>
    <property type="match status" value="1"/>
</dbReference>
<dbReference type="Proteomes" id="UP000479000">
    <property type="component" value="Unassembled WGS sequence"/>
</dbReference>
<dbReference type="Pfam" id="PF00375">
    <property type="entry name" value="SDF"/>
    <property type="match status" value="1"/>
</dbReference>
<evidence type="ECO:0000256" key="5">
    <source>
        <dbReference type="ARBA" id="ARBA00022847"/>
    </source>
</evidence>
<feature type="transmembrane region" description="Helical" evidence="9">
    <location>
        <begin position="99"/>
        <end position="119"/>
    </location>
</feature>
<reference evidence="11 12" key="1">
    <citation type="submission" date="2020-02" db="EMBL/GenBank/DDBJ databases">
        <authorList>
            <person name="Ferguson B K."/>
        </authorList>
    </citation>
    <scope>NUCLEOTIDE SEQUENCE [LARGE SCALE GENOMIC DNA]</scope>
</reference>
<protein>
    <recommendedName>
        <fullName evidence="9">Amino acid transporter</fullName>
    </recommendedName>
</protein>
<keyword evidence="5 9" id="KW-0769">Symport</keyword>
<dbReference type="OrthoDB" id="5877963at2759"/>
<feature type="transmembrane region" description="Helical" evidence="9">
    <location>
        <begin position="20"/>
        <end position="38"/>
    </location>
</feature>
<comment type="subcellular location">
    <subcellularLocation>
        <location evidence="1 9">Membrane</location>
        <topology evidence="1 9">Multi-pass membrane protein</topology>
    </subcellularLocation>
</comment>
<dbReference type="Gene3D" id="1.10.3860.10">
    <property type="entry name" value="Sodium:dicarboxylate symporter"/>
    <property type="match status" value="1"/>
</dbReference>
<evidence type="ECO:0000256" key="8">
    <source>
        <dbReference type="ARBA" id="ARBA00023180"/>
    </source>
</evidence>
<name>A0A6H5H5X3_9HEMI</name>
<feature type="transmembrane region" description="Helical" evidence="9">
    <location>
        <begin position="63"/>
        <end position="87"/>
    </location>
</feature>
<keyword evidence="8" id="KW-0325">Glycoprotein</keyword>
<evidence type="ECO:0000256" key="10">
    <source>
        <dbReference type="SAM" id="MobiDB-lite"/>
    </source>
</evidence>
<accession>A0A6H5H5X3</accession>
<keyword evidence="7 9" id="KW-0472">Membrane</keyword>
<dbReference type="SUPFAM" id="SSF118215">
    <property type="entry name" value="Proton glutamate symport protein"/>
    <property type="match status" value="1"/>
</dbReference>
<evidence type="ECO:0000256" key="6">
    <source>
        <dbReference type="ARBA" id="ARBA00022989"/>
    </source>
</evidence>
<dbReference type="GO" id="GO:0015175">
    <property type="term" value="F:neutral L-amino acid transmembrane transporter activity"/>
    <property type="evidence" value="ECO:0007669"/>
    <property type="project" value="TreeGrafter"/>
</dbReference>
<dbReference type="EMBL" id="CADCXU010024231">
    <property type="protein sequence ID" value="CAB0011612.1"/>
    <property type="molecule type" value="Genomic_DNA"/>
</dbReference>
<gene>
    <name evidence="11" type="ORF">NTEN_LOCUS16530</name>
</gene>
<evidence type="ECO:0000256" key="1">
    <source>
        <dbReference type="ARBA" id="ARBA00004141"/>
    </source>
</evidence>
<evidence type="ECO:0000313" key="11">
    <source>
        <dbReference type="EMBL" id="CAB0011612.1"/>
    </source>
</evidence>
<dbReference type="PRINTS" id="PR00173">
    <property type="entry name" value="EDTRNSPORT"/>
</dbReference>
<keyword evidence="6 9" id="KW-1133">Transmembrane helix</keyword>
<dbReference type="GO" id="GO:0005313">
    <property type="term" value="F:L-glutamate transmembrane transporter activity"/>
    <property type="evidence" value="ECO:0007669"/>
    <property type="project" value="TreeGrafter"/>
</dbReference>
<dbReference type="AlphaFoldDB" id="A0A6H5H5X3"/>
<organism evidence="11 12">
    <name type="scientific">Nesidiocoris tenuis</name>
    <dbReference type="NCBI Taxonomy" id="355587"/>
    <lineage>
        <taxon>Eukaryota</taxon>
        <taxon>Metazoa</taxon>
        <taxon>Ecdysozoa</taxon>
        <taxon>Arthropoda</taxon>
        <taxon>Hexapoda</taxon>
        <taxon>Insecta</taxon>
        <taxon>Pterygota</taxon>
        <taxon>Neoptera</taxon>
        <taxon>Paraneoptera</taxon>
        <taxon>Hemiptera</taxon>
        <taxon>Heteroptera</taxon>
        <taxon>Panheteroptera</taxon>
        <taxon>Cimicomorpha</taxon>
        <taxon>Miridae</taxon>
        <taxon>Dicyphina</taxon>
        <taxon>Nesidiocoris</taxon>
    </lineage>
</organism>
<dbReference type="PROSITE" id="PS00713">
    <property type="entry name" value="NA_DICARBOXYL_SYMP_1"/>
    <property type="match status" value="1"/>
</dbReference>
<evidence type="ECO:0000256" key="7">
    <source>
        <dbReference type="ARBA" id="ARBA00023136"/>
    </source>
</evidence>
<evidence type="ECO:0000256" key="9">
    <source>
        <dbReference type="RuleBase" id="RU361216"/>
    </source>
</evidence>
<evidence type="ECO:0000313" key="12">
    <source>
        <dbReference type="Proteomes" id="UP000479000"/>
    </source>
</evidence>
<dbReference type="GO" id="GO:0005886">
    <property type="term" value="C:plasma membrane"/>
    <property type="evidence" value="ECO:0007669"/>
    <property type="project" value="TreeGrafter"/>
</dbReference>
<proteinExistence type="inferred from homology"/>
<dbReference type="InterPro" id="IPR001991">
    <property type="entry name" value="Na-dicarboxylate_symporter"/>
</dbReference>
<dbReference type="InterPro" id="IPR018107">
    <property type="entry name" value="Na-dicarboxylate_symporter_CS"/>
</dbReference>
<evidence type="ECO:0000256" key="2">
    <source>
        <dbReference type="ARBA" id="ARBA00006148"/>
    </source>
</evidence>
<comment type="similarity">
    <text evidence="2 9">Belongs to the dicarboxylate/amino acid:cation symporter (DAACS) (TC 2.A.23) family.</text>
</comment>
<dbReference type="InterPro" id="IPR036458">
    <property type="entry name" value="Na:dicarbo_symporter_sf"/>
</dbReference>
<feature type="region of interest" description="Disordered" evidence="10">
    <location>
        <begin position="177"/>
        <end position="220"/>
    </location>
</feature>